<proteinExistence type="predicted"/>
<dbReference type="RefSeq" id="XP_014678575.1">
    <property type="nucleotide sequence ID" value="XM_014823089.1"/>
</dbReference>
<evidence type="ECO:0000313" key="4">
    <source>
        <dbReference type="RefSeq" id="XP_014678575.1"/>
    </source>
</evidence>
<reference evidence="4" key="1">
    <citation type="submission" date="2025-08" db="UniProtKB">
        <authorList>
            <consortium name="RefSeq"/>
        </authorList>
    </citation>
    <scope>IDENTIFICATION</scope>
</reference>
<feature type="domain" description="SWIM-type" evidence="2">
    <location>
        <begin position="9"/>
        <end position="48"/>
    </location>
</feature>
<gene>
    <name evidence="4" type="primary">LOC106818373</name>
</gene>
<feature type="non-terminal residue" evidence="4">
    <location>
        <position position="162"/>
    </location>
</feature>
<evidence type="ECO:0000259" key="2">
    <source>
        <dbReference type="PROSITE" id="PS50966"/>
    </source>
</evidence>
<accession>A0ABM1F2A4</accession>
<organism evidence="3 4">
    <name type="scientific">Priapulus caudatus</name>
    <name type="common">Priapulid worm</name>
    <dbReference type="NCBI Taxonomy" id="37621"/>
    <lineage>
        <taxon>Eukaryota</taxon>
        <taxon>Metazoa</taxon>
        <taxon>Ecdysozoa</taxon>
        <taxon>Scalidophora</taxon>
        <taxon>Priapulida</taxon>
        <taxon>Priapulimorpha</taxon>
        <taxon>Priapulimorphida</taxon>
        <taxon>Priapulidae</taxon>
        <taxon>Priapulus</taxon>
    </lineage>
</organism>
<dbReference type="Proteomes" id="UP000695022">
    <property type="component" value="Unplaced"/>
</dbReference>
<protein>
    <submittedName>
        <fullName evidence="4">Uncharacterized protein LOC106818373</fullName>
    </submittedName>
</protein>
<evidence type="ECO:0000313" key="3">
    <source>
        <dbReference type="Proteomes" id="UP000695022"/>
    </source>
</evidence>
<evidence type="ECO:0000256" key="1">
    <source>
        <dbReference type="PROSITE-ProRule" id="PRU00325"/>
    </source>
</evidence>
<name>A0ABM1F2A4_PRICU</name>
<keyword evidence="1" id="KW-0862">Zinc</keyword>
<dbReference type="InterPro" id="IPR007527">
    <property type="entry name" value="Znf_SWIM"/>
</dbReference>
<dbReference type="GeneID" id="106818373"/>
<keyword evidence="1" id="KW-0863">Zinc-finger</keyword>
<keyword evidence="1" id="KW-0479">Metal-binding</keyword>
<keyword evidence="3" id="KW-1185">Reference proteome</keyword>
<dbReference type="PROSITE" id="PS50966">
    <property type="entry name" value="ZF_SWIM"/>
    <property type="match status" value="1"/>
</dbReference>
<sequence>MRKKISYSYKICLNGRNGEVQNSQCECPAGKGPNATCKHIESVLLMIQKFVETGQLDVERSCTEGLQTFHKPRKAHTGSPVKAEDISSKVSCMQDDPRPEHFRHMSGYNDYVRNAVINYCAESLLDMTMRYLYPKVSLQAAVLDHDYLMLPFTEYWVDRSLQ</sequence>